<dbReference type="InterPro" id="IPR032675">
    <property type="entry name" value="LRR_dom_sf"/>
</dbReference>
<keyword evidence="2" id="KW-1185">Reference proteome</keyword>
<dbReference type="EMBL" id="ML179152">
    <property type="protein sequence ID" value="THU97570.1"/>
    <property type="molecule type" value="Genomic_DNA"/>
</dbReference>
<accession>A0A4S8M651</accession>
<name>A0A4S8M651_DENBC</name>
<evidence type="ECO:0000313" key="2">
    <source>
        <dbReference type="Proteomes" id="UP000297245"/>
    </source>
</evidence>
<protein>
    <recommendedName>
        <fullName evidence="3">F-box domain-containing protein</fullName>
    </recommendedName>
</protein>
<proteinExistence type="predicted"/>
<dbReference type="AlphaFoldDB" id="A0A4S8M651"/>
<dbReference type="SUPFAM" id="SSF52047">
    <property type="entry name" value="RNI-like"/>
    <property type="match status" value="1"/>
</dbReference>
<dbReference type="Gene3D" id="3.80.10.10">
    <property type="entry name" value="Ribonuclease Inhibitor"/>
    <property type="match status" value="1"/>
</dbReference>
<dbReference type="OrthoDB" id="3541472at2759"/>
<evidence type="ECO:0000313" key="1">
    <source>
        <dbReference type="EMBL" id="THU97570.1"/>
    </source>
</evidence>
<organism evidence="1 2">
    <name type="scientific">Dendrothele bispora (strain CBS 962.96)</name>
    <dbReference type="NCBI Taxonomy" id="1314807"/>
    <lineage>
        <taxon>Eukaryota</taxon>
        <taxon>Fungi</taxon>
        <taxon>Dikarya</taxon>
        <taxon>Basidiomycota</taxon>
        <taxon>Agaricomycotina</taxon>
        <taxon>Agaricomycetes</taxon>
        <taxon>Agaricomycetidae</taxon>
        <taxon>Agaricales</taxon>
        <taxon>Agaricales incertae sedis</taxon>
        <taxon>Dendrothele</taxon>
    </lineage>
</organism>
<sequence length="586" mass="66383">MILSLPNELIGKICNEVDRLEDKKNLQRTCSRLGRALRPHVLSEVSLNIHKHNLKPGLNLLHALVHQKEVYSPHIRTLYIDSLSPTFFPNPEFARKQELAKHTWELFEMVRGWVSDPIDDRNPEIVKAHTTLKTLLDPALRTLHNLETVHWHWHWKDSEWTLQTIMESLSSLNGIKSFSFSSTPHVSRPAEVWHNPFTQLPNFSNLHVLSISILTEGNTNASLRNSAPAIILPLMTHLLSRTTSLSHLHLDTGISSSSCPSFPFDDISQASNTTLLSSITHLSIGGWSIDILPDIPIHFPNLTSLSVRIGRRSGHGLKWLFDSLSFNDIRLRSIVFDKFTEDMLDYISSYSGIETLSFIGPNWYSERPEYGFTAERFYGEILGLHRDSLVKLEVLPTFEGEWCFGEDNLEAIGRCEKLRYLGVRLRSAGIYVDPNFDLWFFEQLTNESTPNLVYTLLDMINTNLPHLQSLHIDSPHFGDSSTRSGTKYCRGVRKGIRKSLEAVCDPCIEENAVRRGVLRWVKVYVAGERFEFESMGSSDNSCAAAIAIERDQARRGGGRGGGSLKRKSIGSRLKAITARMSWRLTG</sequence>
<reference evidence="1 2" key="1">
    <citation type="journal article" date="2019" name="Nat. Ecol. Evol.">
        <title>Megaphylogeny resolves global patterns of mushroom evolution.</title>
        <authorList>
            <person name="Varga T."/>
            <person name="Krizsan K."/>
            <person name="Foldi C."/>
            <person name="Dima B."/>
            <person name="Sanchez-Garcia M."/>
            <person name="Sanchez-Ramirez S."/>
            <person name="Szollosi G.J."/>
            <person name="Szarkandi J.G."/>
            <person name="Papp V."/>
            <person name="Albert L."/>
            <person name="Andreopoulos W."/>
            <person name="Angelini C."/>
            <person name="Antonin V."/>
            <person name="Barry K.W."/>
            <person name="Bougher N.L."/>
            <person name="Buchanan P."/>
            <person name="Buyck B."/>
            <person name="Bense V."/>
            <person name="Catcheside P."/>
            <person name="Chovatia M."/>
            <person name="Cooper J."/>
            <person name="Damon W."/>
            <person name="Desjardin D."/>
            <person name="Finy P."/>
            <person name="Geml J."/>
            <person name="Haridas S."/>
            <person name="Hughes K."/>
            <person name="Justo A."/>
            <person name="Karasinski D."/>
            <person name="Kautmanova I."/>
            <person name="Kiss B."/>
            <person name="Kocsube S."/>
            <person name="Kotiranta H."/>
            <person name="LaButti K.M."/>
            <person name="Lechner B.E."/>
            <person name="Liimatainen K."/>
            <person name="Lipzen A."/>
            <person name="Lukacs Z."/>
            <person name="Mihaltcheva S."/>
            <person name="Morgado L.N."/>
            <person name="Niskanen T."/>
            <person name="Noordeloos M.E."/>
            <person name="Ohm R.A."/>
            <person name="Ortiz-Santana B."/>
            <person name="Ovrebo C."/>
            <person name="Racz N."/>
            <person name="Riley R."/>
            <person name="Savchenko A."/>
            <person name="Shiryaev A."/>
            <person name="Soop K."/>
            <person name="Spirin V."/>
            <person name="Szebenyi C."/>
            <person name="Tomsovsky M."/>
            <person name="Tulloss R.E."/>
            <person name="Uehling J."/>
            <person name="Grigoriev I.V."/>
            <person name="Vagvolgyi C."/>
            <person name="Papp T."/>
            <person name="Martin F.M."/>
            <person name="Miettinen O."/>
            <person name="Hibbett D.S."/>
            <person name="Nagy L.G."/>
        </authorList>
    </citation>
    <scope>NUCLEOTIDE SEQUENCE [LARGE SCALE GENOMIC DNA]</scope>
    <source>
        <strain evidence="1 2">CBS 962.96</strain>
    </source>
</reference>
<gene>
    <name evidence="1" type="ORF">K435DRAFT_965385</name>
</gene>
<dbReference type="Proteomes" id="UP000297245">
    <property type="component" value="Unassembled WGS sequence"/>
</dbReference>
<evidence type="ECO:0008006" key="3">
    <source>
        <dbReference type="Google" id="ProtNLM"/>
    </source>
</evidence>